<feature type="region of interest" description="Disordered" evidence="1">
    <location>
        <begin position="1"/>
        <end position="30"/>
    </location>
</feature>
<dbReference type="Proteomes" id="UP000838878">
    <property type="component" value="Chromosome 4"/>
</dbReference>
<protein>
    <submittedName>
        <fullName evidence="2">Uncharacterized protein</fullName>
    </submittedName>
</protein>
<sequence length="82" mass="9220">MQRPTNNPMMTCGLPGRQQQAPANNNHFGPRLMPSNMGTCFGPVGHTHQVYRPSPCFMSMSNLRTTYPNQTTPSSRYDPCFK</sequence>
<accession>A0A8J9YEM3</accession>
<reference evidence="2" key="1">
    <citation type="submission" date="2021-12" db="EMBL/GenBank/DDBJ databases">
        <authorList>
            <person name="Martin H S."/>
        </authorList>
    </citation>
    <scope>NUCLEOTIDE SEQUENCE</scope>
</reference>
<feature type="non-terminal residue" evidence="2">
    <location>
        <position position="82"/>
    </location>
</feature>
<proteinExistence type="predicted"/>
<evidence type="ECO:0000313" key="3">
    <source>
        <dbReference type="Proteomes" id="UP000838878"/>
    </source>
</evidence>
<dbReference type="EMBL" id="OV170224">
    <property type="protein sequence ID" value="CAH0723720.1"/>
    <property type="molecule type" value="Genomic_DNA"/>
</dbReference>
<gene>
    <name evidence="2" type="ORF">BINO364_LOCUS9517</name>
</gene>
<dbReference type="AlphaFoldDB" id="A0A8J9YEM3"/>
<organism evidence="2 3">
    <name type="scientific">Brenthis ino</name>
    <name type="common">lesser marbled fritillary</name>
    <dbReference type="NCBI Taxonomy" id="405034"/>
    <lineage>
        <taxon>Eukaryota</taxon>
        <taxon>Metazoa</taxon>
        <taxon>Ecdysozoa</taxon>
        <taxon>Arthropoda</taxon>
        <taxon>Hexapoda</taxon>
        <taxon>Insecta</taxon>
        <taxon>Pterygota</taxon>
        <taxon>Neoptera</taxon>
        <taxon>Endopterygota</taxon>
        <taxon>Lepidoptera</taxon>
        <taxon>Glossata</taxon>
        <taxon>Ditrysia</taxon>
        <taxon>Papilionoidea</taxon>
        <taxon>Nymphalidae</taxon>
        <taxon>Heliconiinae</taxon>
        <taxon>Argynnini</taxon>
        <taxon>Brenthis</taxon>
    </lineage>
</organism>
<name>A0A8J9YEM3_9NEOP</name>
<evidence type="ECO:0000313" key="2">
    <source>
        <dbReference type="EMBL" id="CAH0723720.1"/>
    </source>
</evidence>
<keyword evidence="3" id="KW-1185">Reference proteome</keyword>
<evidence type="ECO:0000256" key="1">
    <source>
        <dbReference type="SAM" id="MobiDB-lite"/>
    </source>
</evidence>
<dbReference type="OrthoDB" id="6878038at2759"/>
<feature type="compositionally biased region" description="Polar residues" evidence="1">
    <location>
        <begin position="17"/>
        <end position="27"/>
    </location>
</feature>